<name>A0A1F8AI14_9EURO</name>
<dbReference type="SUPFAM" id="SSF53474">
    <property type="entry name" value="alpha/beta-Hydrolases"/>
    <property type="match status" value="1"/>
</dbReference>
<dbReference type="STRING" id="109264.A0A1F8AI14"/>
<dbReference type="InterPro" id="IPR029058">
    <property type="entry name" value="AB_hydrolase_fold"/>
</dbReference>
<dbReference type="InterPro" id="IPR052897">
    <property type="entry name" value="Sec-Metab_Biosynth_Hydrolase"/>
</dbReference>
<keyword evidence="3" id="KW-1185">Reference proteome</keyword>
<dbReference type="EMBL" id="LYCR01000001">
    <property type="protein sequence ID" value="OGM51322.1"/>
    <property type="molecule type" value="Genomic_DNA"/>
</dbReference>
<comment type="caution">
    <text evidence="2">The sequence shown here is derived from an EMBL/GenBank/DDBJ whole genome shotgun (WGS) entry which is preliminary data.</text>
</comment>
<dbReference type="RefSeq" id="XP_022395039.1">
    <property type="nucleotide sequence ID" value="XM_022527297.1"/>
</dbReference>
<dbReference type="OrthoDB" id="408373at2759"/>
<feature type="domain" description="AB hydrolase-1" evidence="1">
    <location>
        <begin position="7"/>
        <end position="254"/>
    </location>
</feature>
<gene>
    <name evidence="2" type="ORF">ABOM_000167</name>
</gene>
<evidence type="ECO:0000313" key="3">
    <source>
        <dbReference type="Proteomes" id="UP000179179"/>
    </source>
</evidence>
<dbReference type="Pfam" id="PF12697">
    <property type="entry name" value="Abhydrolase_6"/>
    <property type="match status" value="1"/>
</dbReference>
<dbReference type="PANTHER" id="PTHR37017">
    <property type="entry name" value="AB HYDROLASE-1 DOMAIN-CONTAINING PROTEIN-RELATED"/>
    <property type="match status" value="1"/>
</dbReference>
<proteinExistence type="predicted"/>
<reference evidence="2 3" key="1">
    <citation type="journal article" date="2016" name="Genome Biol. Evol.">
        <title>Draft genome sequence of an aflatoxigenic Aspergillus species, A. bombycis.</title>
        <authorList>
            <person name="Moore G.G."/>
            <person name="Mack B.M."/>
            <person name="Beltz S.B."/>
            <person name="Gilbert M.K."/>
        </authorList>
    </citation>
    <scope>NUCLEOTIDE SEQUENCE [LARGE SCALE GENOMIC DNA]</scope>
    <source>
        <strain evidence="3">NRRL 26010</strain>
    </source>
</reference>
<sequence length="265" mass="29164">MSNTPTIIIVPGSWHCPKHYKYLIDGLAKFNYEAVGVTLPSVNSSPSHASWDQDAQAVREVIMKSLDSGNDVIVVAHSFGGVAMSEAVKGLGKKAREDQGLNGGVVRLIYMCAMALPEGQTHVGQIQPQTPEEEELERQRQELQAKCGGMRFTEDGAMLLDKDVIRDVFYNRCDPKDVDEAVDLLGSFPTGPLTVPVTYTAYREIPSTYIVCENDKALPVSYQERMIAQGDGVFHVERCQEGHSPFLSNPTFIVDCIRRAAGEKS</sequence>
<dbReference type="PANTHER" id="PTHR37017:SF11">
    <property type="entry name" value="ESTERASE_LIPASE_THIOESTERASE DOMAIN-CONTAINING PROTEIN"/>
    <property type="match status" value="1"/>
</dbReference>
<dbReference type="InterPro" id="IPR000073">
    <property type="entry name" value="AB_hydrolase_1"/>
</dbReference>
<dbReference type="Proteomes" id="UP000179179">
    <property type="component" value="Unassembled WGS sequence"/>
</dbReference>
<evidence type="ECO:0000259" key="1">
    <source>
        <dbReference type="Pfam" id="PF12697"/>
    </source>
</evidence>
<dbReference type="GeneID" id="34443557"/>
<dbReference type="AlphaFoldDB" id="A0A1F8AI14"/>
<organism evidence="2 3">
    <name type="scientific">Aspergillus bombycis</name>
    <dbReference type="NCBI Taxonomy" id="109264"/>
    <lineage>
        <taxon>Eukaryota</taxon>
        <taxon>Fungi</taxon>
        <taxon>Dikarya</taxon>
        <taxon>Ascomycota</taxon>
        <taxon>Pezizomycotina</taxon>
        <taxon>Eurotiomycetes</taxon>
        <taxon>Eurotiomycetidae</taxon>
        <taxon>Eurotiales</taxon>
        <taxon>Aspergillaceae</taxon>
        <taxon>Aspergillus</taxon>
    </lineage>
</organism>
<dbReference type="Gene3D" id="3.40.50.1820">
    <property type="entry name" value="alpha/beta hydrolase"/>
    <property type="match status" value="1"/>
</dbReference>
<evidence type="ECO:0000313" key="2">
    <source>
        <dbReference type="EMBL" id="OGM51322.1"/>
    </source>
</evidence>
<protein>
    <recommendedName>
        <fullName evidence="1">AB hydrolase-1 domain-containing protein</fullName>
    </recommendedName>
</protein>
<accession>A0A1F8AI14</accession>